<keyword evidence="9" id="KW-1133">Transmembrane helix</keyword>
<dbReference type="PROSITE" id="PS00086">
    <property type="entry name" value="CYTOCHROME_P450"/>
    <property type="match status" value="1"/>
</dbReference>
<dbReference type="InterPro" id="IPR036396">
    <property type="entry name" value="Cyt_P450_sf"/>
</dbReference>
<evidence type="ECO:0000256" key="1">
    <source>
        <dbReference type="ARBA" id="ARBA00001971"/>
    </source>
</evidence>
<dbReference type="InterPro" id="IPR017972">
    <property type="entry name" value="Cyt_P450_CS"/>
</dbReference>
<proteinExistence type="inferred from homology"/>
<feature type="transmembrane region" description="Helical" evidence="9">
    <location>
        <begin position="6"/>
        <end position="25"/>
    </location>
</feature>
<dbReference type="Gene3D" id="1.10.630.10">
    <property type="entry name" value="Cytochrome P450"/>
    <property type="match status" value="2"/>
</dbReference>
<keyword evidence="5 8" id="KW-0560">Oxidoreductase</keyword>
<evidence type="ECO:0000256" key="3">
    <source>
        <dbReference type="ARBA" id="ARBA00022617"/>
    </source>
</evidence>
<keyword evidence="3 8" id="KW-0349">Heme</keyword>
<comment type="cofactor">
    <cofactor evidence="1">
        <name>heme</name>
        <dbReference type="ChEBI" id="CHEBI:30413"/>
    </cofactor>
</comment>
<evidence type="ECO:0000256" key="7">
    <source>
        <dbReference type="ARBA" id="ARBA00023033"/>
    </source>
</evidence>
<evidence type="ECO:0000313" key="10">
    <source>
        <dbReference type="EMBL" id="QWK52416.1"/>
    </source>
</evidence>
<accession>A0A8F0K8A1</accession>
<dbReference type="GO" id="GO:0005506">
    <property type="term" value="F:iron ion binding"/>
    <property type="evidence" value="ECO:0007669"/>
    <property type="project" value="InterPro"/>
</dbReference>
<evidence type="ECO:0000256" key="9">
    <source>
        <dbReference type="SAM" id="Phobius"/>
    </source>
</evidence>
<dbReference type="EMBL" id="MT145877">
    <property type="protein sequence ID" value="QWK52416.1"/>
    <property type="molecule type" value="Genomic_DNA"/>
</dbReference>
<dbReference type="GO" id="GO:0006629">
    <property type="term" value="P:lipid metabolic process"/>
    <property type="evidence" value="ECO:0007669"/>
    <property type="project" value="UniProtKB-ARBA"/>
</dbReference>
<protein>
    <submittedName>
        <fullName evidence="10">Cytochrome P450 96A58</fullName>
    </submittedName>
</protein>
<comment type="similarity">
    <text evidence="2 8">Belongs to the cytochrome P450 family.</text>
</comment>
<dbReference type="GO" id="GO:0004497">
    <property type="term" value="F:monooxygenase activity"/>
    <property type="evidence" value="ECO:0007669"/>
    <property type="project" value="UniProtKB-KW"/>
</dbReference>
<keyword evidence="9" id="KW-0472">Membrane</keyword>
<name>A0A8F0K8A1_ISATI</name>
<keyword evidence="9" id="KW-0812">Transmembrane</keyword>
<evidence type="ECO:0000256" key="6">
    <source>
        <dbReference type="ARBA" id="ARBA00023004"/>
    </source>
</evidence>
<evidence type="ECO:0000256" key="5">
    <source>
        <dbReference type="ARBA" id="ARBA00023002"/>
    </source>
</evidence>
<evidence type="ECO:0000256" key="2">
    <source>
        <dbReference type="ARBA" id="ARBA00010617"/>
    </source>
</evidence>
<dbReference type="SUPFAM" id="SSF48264">
    <property type="entry name" value="Cytochrome P450"/>
    <property type="match status" value="1"/>
</dbReference>
<keyword evidence="7 8" id="KW-0503">Monooxygenase</keyword>
<dbReference type="Pfam" id="PF00067">
    <property type="entry name" value="p450"/>
    <property type="match status" value="1"/>
</dbReference>
<dbReference type="GO" id="GO:0020037">
    <property type="term" value="F:heme binding"/>
    <property type="evidence" value="ECO:0007669"/>
    <property type="project" value="InterPro"/>
</dbReference>
<dbReference type="GO" id="GO:0016705">
    <property type="term" value="F:oxidoreductase activity, acting on paired donors, with incorporation or reduction of molecular oxygen"/>
    <property type="evidence" value="ECO:0007669"/>
    <property type="project" value="InterPro"/>
</dbReference>
<evidence type="ECO:0000256" key="8">
    <source>
        <dbReference type="RuleBase" id="RU000461"/>
    </source>
</evidence>
<keyword evidence="4 8" id="KW-0479">Metal-binding</keyword>
<gene>
    <name evidence="10" type="primary">CYP96A58</name>
</gene>
<sequence>MAMFIGLFEIFVAFIFFLVFYCFLLHRKTQKPLLTNWPVLGMLPGLIHQLPRIYNWTAEVLEATGMTFCFKGPWLSGTNILFTVDPVNIQYILCSNFANYPKGKEFKKIFEIMGDAIFNVDSGLWEDMRNLAISSFSHPKYLEFSVTTTVSKLKQGLIPILDNAVEENIVVDLQDLCLSLEMHVEEFGDAVNGAADAIFHRHFKPVFIWKLQSWIGVGLEKKLRRGTAVIDQLLANIVSTKRVEIKSQEVDKNWKILIPIYALGRMKSVWGDDAKDFRPERWILASGRVKHEPSYKFLAFNAGPRSCLGKKLTFLQMKTVAVEIIRNYDIKIVEEHKTVPVPSVFLRMQHGLKVSVTKIV</sequence>
<dbReference type="PANTHER" id="PTHR24296">
    <property type="entry name" value="CYTOCHROME P450"/>
    <property type="match status" value="1"/>
</dbReference>
<keyword evidence="6 8" id="KW-0408">Iron</keyword>
<evidence type="ECO:0000256" key="4">
    <source>
        <dbReference type="ARBA" id="ARBA00022723"/>
    </source>
</evidence>
<dbReference type="AlphaFoldDB" id="A0A8F0K8A1"/>
<organism evidence="10">
    <name type="scientific">Isatis tinctoria</name>
    <name type="common">Dyer's woad</name>
    <name type="synonym">Isatis indigotica</name>
    <dbReference type="NCBI Taxonomy" id="161756"/>
    <lineage>
        <taxon>Eukaryota</taxon>
        <taxon>Viridiplantae</taxon>
        <taxon>Streptophyta</taxon>
        <taxon>Embryophyta</taxon>
        <taxon>Tracheophyta</taxon>
        <taxon>Spermatophyta</taxon>
        <taxon>Magnoliopsida</taxon>
        <taxon>eudicotyledons</taxon>
        <taxon>Gunneridae</taxon>
        <taxon>Pentapetalae</taxon>
        <taxon>rosids</taxon>
        <taxon>malvids</taxon>
        <taxon>Brassicales</taxon>
        <taxon>Brassicaceae</taxon>
        <taxon>Isatideae</taxon>
        <taxon>Isatis</taxon>
    </lineage>
</organism>
<dbReference type="InterPro" id="IPR001128">
    <property type="entry name" value="Cyt_P450"/>
</dbReference>
<reference evidence="10" key="1">
    <citation type="submission" date="2020-03" db="EMBL/GenBank/DDBJ databases">
        <title>An insight into accumulation patterns and metabolic pathway genes of glucosinolates in Isatis indigotica.</title>
        <authorList>
            <person name="Zhang T."/>
            <person name="Hu X."/>
            <person name="Yang S."/>
        </authorList>
    </citation>
    <scope>NUCLEOTIDE SEQUENCE</scope>
</reference>